<evidence type="ECO:0000256" key="1">
    <source>
        <dbReference type="SAM" id="Phobius"/>
    </source>
</evidence>
<dbReference type="RefSeq" id="WP_262309135.1">
    <property type="nucleotide sequence ID" value="NZ_CP106679.1"/>
</dbReference>
<proteinExistence type="predicted"/>
<gene>
    <name evidence="2" type="ORF">N6H18_15205</name>
</gene>
<protein>
    <submittedName>
        <fullName evidence="2">Uncharacterized protein</fullName>
    </submittedName>
</protein>
<dbReference type="Proteomes" id="UP001065174">
    <property type="component" value="Chromosome"/>
</dbReference>
<organism evidence="2 3">
    <name type="scientific">Reichenbachiella agarivorans</name>
    <dbReference type="NCBI Taxonomy" id="2979464"/>
    <lineage>
        <taxon>Bacteria</taxon>
        <taxon>Pseudomonadati</taxon>
        <taxon>Bacteroidota</taxon>
        <taxon>Cytophagia</taxon>
        <taxon>Cytophagales</taxon>
        <taxon>Reichenbachiellaceae</taxon>
        <taxon>Reichenbachiella</taxon>
    </lineage>
</organism>
<keyword evidence="3" id="KW-1185">Reference proteome</keyword>
<feature type="transmembrane region" description="Helical" evidence="1">
    <location>
        <begin position="6"/>
        <end position="31"/>
    </location>
</feature>
<evidence type="ECO:0000313" key="3">
    <source>
        <dbReference type="Proteomes" id="UP001065174"/>
    </source>
</evidence>
<name>A0ABY6CMG5_9BACT</name>
<keyword evidence="1" id="KW-0812">Transmembrane</keyword>
<dbReference type="EMBL" id="CP106679">
    <property type="protein sequence ID" value="UXP31696.1"/>
    <property type="molecule type" value="Genomic_DNA"/>
</dbReference>
<evidence type="ECO:0000313" key="2">
    <source>
        <dbReference type="EMBL" id="UXP31696.1"/>
    </source>
</evidence>
<accession>A0ABY6CMG5</accession>
<reference evidence="2" key="1">
    <citation type="submission" date="2022-09" db="EMBL/GenBank/DDBJ databases">
        <title>Comparative genomics and taxonomic characterization of three novel marine species of genus Reichenbachiella exhibiting antioxidant and polysaccharide degradation activities.</title>
        <authorList>
            <person name="Muhammad N."/>
            <person name="Lee Y.-J."/>
            <person name="Ko J."/>
            <person name="Kim S.-G."/>
        </authorList>
    </citation>
    <scope>NUCLEOTIDE SEQUENCE</scope>
    <source>
        <strain evidence="2">BKB1-1</strain>
    </source>
</reference>
<keyword evidence="1" id="KW-0472">Membrane</keyword>
<sequence length="40" mass="4536">MHFSESFLSLLISLSLIGISSTVVALVWMLIKDIKSKELW</sequence>
<keyword evidence="1" id="KW-1133">Transmembrane helix</keyword>